<keyword evidence="4" id="KW-1185">Reference proteome</keyword>
<keyword evidence="1" id="KW-1133">Transmembrane helix</keyword>
<evidence type="ECO:0000313" key="3">
    <source>
        <dbReference type="EMBL" id="KAH9822868.1"/>
    </source>
</evidence>
<dbReference type="AlphaFoldDB" id="A0A9W7SM16"/>
<name>A0A9W7SM16_9PEZI</name>
<reference evidence="3 4" key="2">
    <citation type="journal article" date="2021" name="Curr. Genet.">
        <title>Genetic response to nitrogen starvation in the aggressive Eucalyptus foliar pathogen Teratosphaeria destructans.</title>
        <authorList>
            <person name="Havenga M."/>
            <person name="Wingfield B.D."/>
            <person name="Wingfield M.J."/>
            <person name="Dreyer L.L."/>
            <person name="Roets F."/>
            <person name="Aylward J."/>
        </authorList>
    </citation>
    <scope>NUCLEOTIDE SEQUENCE [LARGE SCALE GENOMIC DNA]</scope>
    <source>
        <strain evidence="3">CMW44962</strain>
    </source>
</reference>
<reference evidence="3 4" key="1">
    <citation type="journal article" date="2018" name="IMA Fungus">
        <title>IMA Genome-F 10: Nine draft genome sequences of Claviceps purpurea s.lat., including C. arundinis, C. humidiphila, and C. cf. spartinae, pseudomolecules for the pitch canker pathogen Fusarium circinatum, draft genome of Davidsoniella eucalypti, Grosmannia galeiformis, Quambalaria eucalypti, and Teratosphaeria destructans.</title>
        <authorList>
            <person name="Wingfield B.D."/>
            <person name="Liu M."/>
            <person name="Nguyen H.D."/>
            <person name="Lane F.A."/>
            <person name="Morgan S.W."/>
            <person name="De Vos L."/>
            <person name="Wilken P.M."/>
            <person name="Duong T.A."/>
            <person name="Aylward J."/>
            <person name="Coetzee M.P."/>
            <person name="Dadej K."/>
            <person name="De Beer Z.W."/>
            <person name="Findlay W."/>
            <person name="Havenga M."/>
            <person name="Kolarik M."/>
            <person name="Menzies J.G."/>
            <person name="Naidoo K."/>
            <person name="Pochopski O."/>
            <person name="Shoukouhi P."/>
            <person name="Santana Q.C."/>
            <person name="Seifert K.A."/>
            <person name="Soal N."/>
            <person name="Steenkamp E.T."/>
            <person name="Tatham C.T."/>
            <person name="van der Nest M.A."/>
            <person name="Wingfield M.J."/>
        </authorList>
    </citation>
    <scope>NUCLEOTIDE SEQUENCE [LARGE SCALE GENOMIC DNA]</scope>
    <source>
        <strain evidence="3">CMW44962</strain>
    </source>
</reference>
<dbReference type="PANTHER" id="PTHR12203:SF107">
    <property type="entry name" value="GLYCOSYL TRANSFERASE CAP10 DOMAIN-CONTAINING PROTEIN"/>
    <property type="match status" value="1"/>
</dbReference>
<gene>
    <name evidence="3" type="ORF">Tdes44962_MAKER00696</name>
</gene>
<protein>
    <recommendedName>
        <fullName evidence="2">Glycosyl transferase CAP10 domain-containing protein</fullName>
    </recommendedName>
</protein>
<evidence type="ECO:0000256" key="1">
    <source>
        <dbReference type="SAM" id="Phobius"/>
    </source>
</evidence>
<accession>A0A9W7SM16</accession>
<dbReference type="PANTHER" id="PTHR12203">
    <property type="entry name" value="KDEL LYS-ASP-GLU-LEU CONTAINING - RELATED"/>
    <property type="match status" value="1"/>
</dbReference>
<evidence type="ECO:0000313" key="4">
    <source>
        <dbReference type="Proteomes" id="UP001138500"/>
    </source>
</evidence>
<dbReference type="InterPro" id="IPR051091">
    <property type="entry name" value="O-Glucosyltr/Glycosyltrsf_90"/>
</dbReference>
<dbReference type="Pfam" id="PF05686">
    <property type="entry name" value="Glyco_transf_90"/>
    <property type="match status" value="1"/>
</dbReference>
<proteinExistence type="predicted"/>
<dbReference type="EMBL" id="RIBY02002200">
    <property type="protein sequence ID" value="KAH9822868.1"/>
    <property type="molecule type" value="Genomic_DNA"/>
</dbReference>
<sequence length="462" mass="52908">MAGMEDLDYRDVNNAKSSALPATTFAAALLVYLTLLVPWGESLKARSYETPAKAVEWLPPAARPAHYRWSFDADRDASNTGLTHAQCTLAFPDLYPEIDRAVDYWQSRQHTITPDDIEISWRKDGAVRLLIHENKLRVIESRVFESDNTYGGYSQRTEATLNQIRRALAGARAAGEEIPTIEFAITVEDFNRIPTNESDTHTIWHFARRLIDRDEDRVWVMPDFNFWAAPAAEGVVDFEETRKLAQQRDSPLADKIPQIVWRGATWTNKARRGSLIHATKDKSWADVMEINWKNKKNMITTEDTCDYMFLAHTEGQTWSGRLKYLLNCNSLAVVHSLEWHTHYYHLLIPDGPEQNYISASQDFSNLEQKIEWLLEHPDHAQRVANNSVNQFRRRYTTLAAENCYWRRLFHGWASVAFKPDAYETTRGGERVLRGVAVEDFLQAGSHKTDLARAAAKEGPPEG</sequence>
<dbReference type="SMART" id="SM00672">
    <property type="entry name" value="CAP10"/>
    <property type="match status" value="1"/>
</dbReference>
<keyword evidence="1" id="KW-0812">Transmembrane</keyword>
<dbReference type="InterPro" id="IPR006598">
    <property type="entry name" value="CAP10"/>
</dbReference>
<feature type="domain" description="Glycosyl transferase CAP10" evidence="2">
    <location>
        <begin position="177"/>
        <end position="412"/>
    </location>
</feature>
<dbReference type="OrthoDB" id="202415at2759"/>
<feature type="transmembrane region" description="Helical" evidence="1">
    <location>
        <begin position="20"/>
        <end position="39"/>
    </location>
</feature>
<dbReference type="Proteomes" id="UP001138500">
    <property type="component" value="Unassembled WGS sequence"/>
</dbReference>
<comment type="caution">
    <text evidence="3">The sequence shown here is derived from an EMBL/GenBank/DDBJ whole genome shotgun (WGS) entry which is preliminary data.</text>
</comment>
<keyword evidence="1" id="KW-0472">Membrane</keyword>
<organism evidence="3 4">
    <name type="scientific">Teratosphaeria destructans</name>
    <dbReference type="NCBI Taxonomy" id="418781"/>
    <lineage>
        <taxon>Eukaryota</taxon>
        <taxon>Fungi</taxon>
        <taxon>Dikarya</taxon>
        <taxon>Ascomycota</taxon>
        <taxon>Pezizomycotina</taxon>
        <taxon>Dothideomycetes</taxon>
        <taxon>Dothideomycetidae</taxon>
        <taxon>Mycosphaerellales</taxon>
        <taxon>Teratosphaeriaceae</taxon>
        <taxon>Teratosphaeria</taxon>
    </lineage>
</organism>
<evidence type="ECO:0000259" key="2">
    <source>
        <dbReference type="SMART" id="SM00672"/>
    </source>
</evidence>